<evidence type="ECO:0000256" key="6">
    <source>
        <dbReference type="HAMAP-Rule" id="MF_02120"/>
    </source>
</evidence>
<evidence type="ECO:0000256" key="5">
    <source>
        <dbReference type="ARBA" id="ARBA00023239"/>
    </source>
</evidence>
<dbReference type="SUPFAM" id="SSF50621">
    <property type="entry name" value="Alanine racemase C-terminal domain-like"/>
    <property type="match status" value="1"/>
</dbReference>
<dbReference type="InterPro" id="IPR000183">
    <property type="entry name" value="Orn/DAP/Arg_de-COase"/>
</dbReference>
<feature type="binding site" evidence="6">
    <location>
        <position position="478"/>
    </location>
    <ligand>
        <name>substrate</name>
    </ligand>
</feature>
<keyword evidence="3 6" id="KW-0663">Pyridoxal phosphate</keyword>
<dbReference type="AlphaFoldDB" id="A0A5J5L3U9"/>
<keyword evidence="12" id="KW-1185">Reference proteome</keyword>
<feature type="binding site" evidence="6">
    <location>
        <position position="373"/>
    </location>
    <ligand>
        <name>substrate</name>
    </ligand>
</feature>
<dbReference type="PRINTS" id="PR01181">
    <property type="entry name" value="DAPDCRBXLASE"/>
</dbReference>
<feature type="modified residue" description="N6-(pyridoxal phosphate)lysine" evidence="6 8">
    <location>
        <position position="130"/>
    </location>
</feature>
<dbReference type="PROSITE" id="PS00879">
    <property type="entry name" value="ODR_DC_2_2"/>
    <property type="match status" value="1"/>
</dbReference>
<feature type="binding site" evidence="6">
    <location>
        <position position="418"/>
    </location>
    <ligand>
        <name>substrate</name>
    </ligand>
</feature>
<feature type="binding site" evidence="6">
    <location>
        <position position="414"/>
    </location>
    <ligand>
        <name>substrate</name>
    </ligand>
</feature>
<evidence type="ECO:0000256" key="3">
    <source>
        <dbReference type="ARBA" id="ARBA00022898"/>
    </source>
</evidence>
<keyword evidence="6" id="KW-0028">Amino-acid biosynthesis</keyword>
<dbReference type="InterPro" id="IPR009006">
    <property type="entry name" value="Ala_racemase/Decarboxylase_C"/>
</dbReference>
<comment type="catalytic activity">
    <reaction evidence="6 9">
        <text>meso-2,6-diaminopimelate + H(+) = L-lysine + CO2</text>
        <dbReference type="Rhea" id="RHEA:15101"/>
        <dbReference type="ChEBI" id="CHEBI:15378"/>
        <dbReference type="ChEBI" id="CHEBI:16526"/>
        <dbReference type="ChEBI" id="CHEBI:32551"/>
        <dbReference type="ChEBI" id="CHEBI:57791"/>
        <dbReference type="EC" id="4.1.1.20"/>
    </reaction>
</comment>
<gene>
    <name evidence="6 11" type="primary">lysA</name>
    <name evidence="11" type="ORF">FCK90_01080</name>
</gene>
<proteinExistence type="inferred from homology"/>
<organism evidence="11 12">
    <name type="scientific">Kocuria coralli</name>
    <dbReference type="NCBI Taxonomy" id="1461025"/>
    <lineage>
        <taxon>Bacteria</taxon>
        <taxon>Bacillati</taxon>
        <taxon>Actinomycetota</taxon>
        <taxon>Actinomycetes</taxon>
        <taxon>Micrococcales</taxon>
        <taxon>Micrococcaceae</taxon>
        <taxon>Kocuria</taxon>
    </lineage>
</organism>
<dbReference type="Proteomes" id="UP000325957">
    <property type="component" value="Unassembled WGS sequence"/>
</dbReference>
<dbReference type="GO" id="GO:0009089">
    <property type="term" value="P:lysine biosynthetic process via diaminopimelate"/>
    <property type="evidence" value="ECO:0007669"/>
    <property type="project" value="UniProtKB-UniRule"/>
</dbReference>
<feature type="domain" description="Orn/DAP/Arg decarboxylase 2 N-terminal" evidence="10">
    <location>
        <begin position="111"/>
        <end position="376"/>
    </location>
</feature>
<protein>
    <recommendedName>
        <fullName evidence="6 7">Diaminopimelate decarboxylase</fullName>
        <shortName evidence="6">DAP decarboxylase</shortName>
        <shortName evidence="6">DAPDC</shortName>
        <ecNumber evidence="6 7">4.1.1.20</ecNumber>
    </recommendedName>
</protein>
<comment type="cofactor">
    <cofactor evidence="1 6 8 9">
        <name>pyridoxal 5'-phosphate</name>
        <dbReference type="ChEBI" id="CHEBI:597326"/>
    </cofactor>
</comment>
<comment type="caution">
    <text evidence="11">The sequence shown here is derived from an EMBL/GenBank/DDBJ whole genome shotgun (WGS) entry which is preliminary data.</text>
</comment>
<keyword evidence="2 6" id="KW-0210">Decarboxylase</keyword>
<dbReference type="GO" id="GO:0008836">
    <property type="term" value="F:diaminopimelate decarboxylase activity"/>
    <property type="evidence" value="ECO:0007669"/>
    <property type="project" value="UniProtKB-UniRule"/>
</dbReference>
<accession>A0A5J5L3U9</accession>
<comment type="subunit">
    <text evidence="6">Homodimer.</text>
</comment>
<comment type="similarity">
    <text evidence="6">Belongs to the Orn/Lys/Arg decarboxylase class-II family. LysA subfamily.</text>
</comment>
<feature type="binding site" evidence="6">
    <location>
        <position position="449"/>
    </location>
    <ligand>
        <name>substrate</name>
    </ligand>
</feature>
<dbReference type="UniPathway" id="UPA00034">
    <property type="reaction ID" value="UER00027"/>
</dbReference>
<dbReference type="FunFam" id="3.20.20.10:FF:000003">
    <property type="entry name" value="Diaminopimelate decarboxylase"/>
    <property type="match status" value="1"/>
</dbReference>
<reference evidence="11 12" key="1">
    <citation type="submission" date="2019-05" db="EMBL/GenBank/DDBJ databases">
        <title>Kocuria coralli sp. nov., a novel actinobacterium isolated from coral reef seawater.</title>
        <authorList>
            <person name="Li J."/>
        </authorList>
    </citation>
    <scope>NUCLEOTIDE SEQUENCE [LARGE SCALE GENOMIC DNA]</scope>
    <source>
        <strain evidence="11 12">SCSIO 13007</strain>
    </source>
</reference>
<evidence type="ECO:0000256" key="1">
    <source>
        <dbReference type="ARBA" id="ARBA00001933"/>
    </source>
</evidence>
<keyword evidence="4 6" id="KW-0457">Lysine biosynthesis</keyword>
<evidence type="ECO:0000256" key="8">
    <source>
        <dbReference type="PIRSR" id="PIRSR600183-50"/>
    </source>
</evidence>
<feature type="binding site" evidence="6">
    <location>
        <position position="328"/>
    </location>
    <ligand>
        <name>pyridoxal 5'-phosphate</name>
        <dbReference type="ChEBI" id="CHEBI:597326"/>
    </ligand>
</feature>
<evidence type="ECO:0000256" key="4">
    <source>
        <dbReference type="ARBA" id="ARBA00023154"/>
    </source>
</evidence>
<dbReference type="PROSITE" id="PS00878">
    <property type="entry name" value="ODR_DC_2_1"/>
    <property type="match status" value="1"/>
</dbReference>
<comment type="pathway">
    <text evidence="6 9">Amino-acid biosynthesis; L-lysine biosynthesis via DAP pathway; L-lysine from DL-2,6-diaminopimelate: step 1/1.</text>
</comment>
<dbReference type="PRINTS" id="PR01179">
    <property type="entry name" value="ODADCRBXLASE"/>
</dbReference>
<dbReference type="EMBL" id="SZWF01000001">
    <property type="protein sequence ID" value="KAA9395641.1"/>
    <property type="molecule type" value="Genomic_DNA"/>
</dbReference>
<dbReference type="EC" id="4.1.1.20" evidence="6 7"/>
<dbReference type="InterPro" id="IPR029066">
    <property type="entry name" value="PLP-binding_barrel"/>
</dbReference>
<dbReference type="Pfam" id="PF02784">
    <property type="entry name" value="Orn_Arg_deC_N"/>
    <property type="match status" value="1"/>
</dbReference>
<sequence>MSNFDQFDQYDDENDVVTTGFRLRPVPVVETDATGSWQCGPSELAPRWLQVPEDWQELDRDIWPEAFGRGVDGELTVSGLSVATLAETYGTPLYVISEDTFRQRARGFREAFEEAFAAVGAEVSVYFAGKSFLTPEVVRWVREEGLNLDTASGGELACGLRGGMEPARMALHGNNKSAAEITRALDAGVGRIVVDSLPEIELVGRLARTLGVTAPVMLRVTPGVHAETHDFIATAHEDQKFGMSLAPEDATEAGQTDATQSGTSPAMRAVSACVAHPNIDLQGIHCHIGSQIFAPEGFAQAAERVLTFIAEVRDGFGLRLPQIDLGGGYGIAYTAADSPRPARMIAQALAESVHGTCERLGLPIPHLSFEPGRAIAGPAGITLYTVGTLKGVTVEPGRQRRYVSVDGGMSDNPRPVLYDADYSAVVADRRSTDAQARPVFSRVVGKHCESGDVVVKATYLPEDLAAGDLLAVPATGAYCWALSSNYNWLPRPSVVAVRTVAGEPEARVIVRGETDEDLFARMT</sequence>
<dbReference type="InterPro" id="IPR002986">
    <property type="entry name" value="DAP_deCOOHase_LysA"/>
</dbReference>
<dbReference type="PANTHER" id="PTHR43727">
    <property type="entry name" value="DIAMINOPIMELATE DECARBOXYLASE"/>
    <property type="match status" value="1"/>
</dbReference>
<dbReference type="HAMAP" id="MF_02120">
    <property type="entry name" value="LysA"/>
    <property type="match status" value="1"/>
</dbReference>
<dbReference type="Gene3D" id="3.20.20.10">
    <property type="entry name" value="Alanine racemase"/>
    <property type="match status" value="1"/>
</dbReference>
<dbReference type="Gene3D" id="2.40.37.10">
    <property type="entry name" value="Lyase, Ornithine Decarboxylase, Chain A, domain 1"/>
    <property type="match status" value="1"/>
</dbReference>
<comment type="function">
    <text evidence="6">Specifically catalyzes the decarboxylation of meso-diaminopimelate (meso-DAP) to L-lysine.</text>
</comment>
<evidence type="ECO:0000256" key="2">
    <source>
        <dbReference type="ARBA" id="ARBA00022793"/>
    </source>
</evidence>
<dbReference type="SUPFAM" id="SSF51419">
    <property type="entry name" value="PLP-binding barrel"/>
    <property type="match status" value="1"/>
</dbReference>
<evidence type="ECO:0000259" key="10">
    <source>
        <dbReference type="Pfam" id="PF02784"/>
    </source>
</evidence>
<evidence type="ECO:0000313" key="11">
    <source>
        <dbReference type="EMBL" id="KAA9395641.1"/>
    </source>
</evidence>
<name>A0A5J5L3U9_9MICC</name>
<dbReference type="OrthoDB" id="9802241at2"/>
<evidence type="ECO:0000313" key="12">
    <source>
        <dbReference type="Proteomes" id="UP000325957"/>
    </source>
</evidence>
<dbReference type="NCBIfam" id="TIGR01048">
    <property type="entry name" value="lysA"/>
    <property type="match status" value="1"/>
</dbReference>
<feature type="active site" description="Proton donor" evidence="8">
    <location>
        <position position="448"/>
    </location>
</feature>
<dbReference type="CDD" id="cd06828">
    <property type="entry name" value="PLPDE_III_DapDC"/>
    <property type="match status" value="1"/>
</dbReference>
<dbReference type="GO" id="GO:0030170">
    <property type="term" value="F:pyridoxal phosphate binding"/>
    <property type="evidence" value="ECO:0007669"/>
    <property type="project" value="UniProtKB-UniRule"/>
</dbReference>
<dbReference type="RefSeq" id="WP_158032448.1">
    <property type="nucleotide sequence ID" value="NZ_ML708610.1"/>
</dbReference>
<dbReference type="InterPro" id="IPR022657">
    <property type="entry name" value="De-COase2_CS"/>
</dbReference>
<keyword evidence="5 6" id="KW-0456">Lyase</keyword>
<dbReference type="PANTHER" id="PTHR43727:SF2">
    <property type="entry name" value="GROUP IV DECARBOXYLASE"/>
    <property type="match status" value="1"/>
</dbReference>
<evidence type="ECO:0000256" key="7">
    <source>
        <dbReference type="NCBIfam" id="TIGR01048"/>
    </source>
</evidence>
<dbReference type="InterPro" id="IPR022644">
    <property type="entry name" value="De-COase2_N"/>
</dbReference>
<feature type="binding site" evidence="6">
    <location>
        <position position="478"/>
    </location>
    <ligand>
        <name>pyridoxal 5'-phosphate</name>
        <dbReference type="ChEBI" id="CHEBI:597326"/>
    </ligand>
</feature>
<evidence type="ECO:0000256" key="9">
    <source>
        <dbReference type="RuleBase" id="RU003738"/>
    </source>
</evidence>
<feature type="binding site" evidence="6">
    <location>
        <begin position="370"/>
        <end position="373"/>
    </location>
    <ligand>
        <name>pyridoxal 5'-phosphate</name>
        <dbReference type="ChEBI" id="CHEBI:597326"/>
    </ligand>
</feature>
<dbReference type="InterPro" id="IPR022653">
    <property type="entry name" value="De-COase2_pyr-phos_BS"/>
</dbReference>